<reference evidence="2" key="1">
    <citation type="submission" date="2018-05" db="EMBL/GenBank/DDBJ databases">
        <title>Draft genome of Mucuna pruriens seed.</title>
        <authorList>
            <person name="Nnadi N.E."/>
            <person name="Vos R."/>
            <person name="Hasami M.H."/>
            <person name="Devisetty U.K."/>
            <person name="Aguiy J.C."/>
        </authorList>
    </citation>
    <scope>NUCLEOTIDE SEQUENCE [LARGE SCALE GENOMIC DNA]</scope>
    <source>
        <strain evidence="2">JCA_2017</strain>
    </source>
</reference>
<comment type="caution">
    <text evidence="2">The sequence shown here is derived from an EMBL/GenBank/DDBJ whole genome shotgun (WGS) entry which is preliminary data.</text>
</comment>
<name>A0A371FF57_MUCPR</name>
<gene>
    <name evidence="2" type="ORF">CR513_43225</name>
</gene>
<proteinExistence type="predicted"/>
<dbReference type="Proteomes" id="UP000257109">
    <property type="component" value="Unassembled WGS sequence"/>
</dbReference>
<sequence length="212" mass="21728">MKKGPEALDPCQRGTSPAPLAPPPYAVCAIGASPEDTETWFSFTSTNSLFDALLLRFLGVSSPSGLAADDVGIFKAPPTDTAIAGMVPVPVASTIAGSACSNSHRIVSPSDLCPSSRVSWKILAAHVAGIRIRRPRPSTFVCRSFDGRFAAGVVVGITLIGRGTSASVSSSFSGGGDPGGSTIGDGGVSEVSSLSWVGFASILNQKERNLKF</sequence>
<dbReference type="EMBL" id="QJKJ01009398">
    <property type="protein sequence ID" value="RDX76743.1"/>
    <property type="molecule type" value="Genomic_DNA"/>
</dbReference>
<feature type="compositionally biased region" description="Gly residues" evidence="1">
    <location>
        <begin position="173"/>
        <end position="184"/>
    </location>
</feature>
<dbReference type="OrthoDB" id="785061at2759"/>
<evidence type="ECO:0000313" key="3">
    <source>
        <dbReference type="Proteomes" id="UP000257109"/>
    </source>
</evidence>
<organism evidence="2 3">
    <name type="scientific">Mucuna pruriens</name>
    <name type="common">Velvet bean</name>
    <name type="synonym">Dolichos pruriens</name>
    <dbReference type="NCBI Taxonomy" id="157652"/>
    <lineage>
        <taxon>Eukaryota</taxon>
        <taxon>Viridiplantae</taxon>
        <taxon>Streptophyta</taxon>
        <taxon>Embryophyta</taxon>
        <taxon>Tracheophyta</taxon>
        <taxon>Spermatophyta</taxon>
        <taxon>Magnoliopsida</taxon>
        <taxon>eudicotyledons</taxon>
        <taxon>Gunneridae</taxon>
        <taxon>Pentapetalae</taxon>
        <taxon>rosids</taxon>
        <taxon>fabids</taxon>
        <taxon>Fabales</taxon>
        <taxon>Fabaceae</taxon>
        <taxon>Papilionoideae</taxon>
        <taxon>50 kb inversion clade</taxon>
        <taxon>NPAAA clade</taxon>
        <taxon>indigoferoid/millettioid clade</taxon>
        <taxon>Phaseoleae</taxon>
        <taxon>Mucuna</taxon>
    </lineage>
</organism>
<feature type="non-terminal residue" evidence="2">
    <location>
        <position position="1"/>
    </location>
</feature>
<accession>A0A371FF57</accession>
<feature type="region of interest" description="Disordered" evidence="1">
    <location>
        <begin position="165"/>
        <end position="184"/>
    </location>
</feature>
<protein>
    <submittedName>
        <fullName evidence="2">Uncharacterized protein</fullName>
    </submittedName>
</protein>
<keyword evidence="3" id="KW-1185">Reference proteome</keyword>
<evidence type="ECO:0000313" key="2">
    <source>
        <dbReference type="EMBL" id="RDX76743.1"/>
    </source>
</evidence>
<evidence type="ECO:0000256" key="1">
    <source>
        <dbReference type="SAM" id="MobiDB-lite"/>
    </source>
</evidence>
<dbReference type="AlphaFoldDB" id="A0A371FF57"/>